<evidence type="ECO:0000256" key="1">
    <source>
        <dbReference type="SAM" id="Phobius"/>
    </source>
</evidence>
<keyword evidence="1" id="KW-1133">Transmembrane helix</keyword>
<proteinExistence type="predicted"/>
<reference evidence="2" key="1">
    <citation type="journal article" date="2015" name="PLoS Biol.">
        <title>The Discovery, Distribution, and Evolution of Viruses Associated with Drosophila melanogaster.</title>
        <authorList>
            <person name="Webster C.L."/>
            <person name="Waldron F.M."/>
            <person name="Robertson S."/>
            <person name="Crowson D."/>
            <person name="Ferrari G."/>
            <person name="Quintana J.F."/>
            <person name="Brouqui J.M."/>
            <person name="Bayne E.H."/>
            <person name="Longdon B."/>
            <person name="Buck A.H."/>
            <person name="Lazzaro B.P."/>
            <person name="Akorli J."/>
            <person name="Haddrill P.R."/>
            <person name="Obbard D.J."/>
        </authorList>
    </citation>
    <scope>NUCLEOTIDE SEQUENCE</scope>
</reference>
<evidence type="ECO:0000313" key="2">
    <source>
        <dbReference type="EMBL" id="AKH40324.1"/>
    </source>
</evidence>
<sequence length="391" mass="45449">MNIVVNNIYICINIINKYFFRNNVFFSYFFLYIHFLDLITALKKLNNRNLPSICVFLYNCKNGVSCELATESDYKHKTLNVRESAGKISTFDKLTPLCNSNALMNGYLVDGKLMALSRLELGMSLQDFGITILMMFFADFYSKGQYPLYMNTFQCVRQLEIIDKFILSYNQRSIRLPLNLATHKTYGLKAQHSKFTNSGHLTMQLFNSINALMRAATVTPEHFIKSVSMFDLSIIESFYIFTSITKNCKIINECNELKYNVLPFTFQKPETSLRYDGDYWFELPRNAIWFAYHQGQVKYSAYVGCDIHERLKCFKVSNVCCLVVGFLHDHCVYPIIFQDPNLHTNWDATVNYIRAMQFNCVLNTNMIPLPSKNSRIHFVKNGIATIFKYVT</sequence>
<keyword evidence="1" id="KW-0812">Transmembrane</keyword>
<accession>A0A0F7KMS0</accession>
<organism evidence="2">
    <name type="scientific">Kallithea virus</name>
    <dbReference type="NCBI Taxonomy" id="1654582"/>
    <lineage>
        <taxon>Viruses</taxon>
        <taxon>Viruses incertae sedis</taxon>
        <taxon>Naldaviricetes</taxon>
        <taxon>Lefavirales</taxon>
        <taxon>Nudiviridae</taxon>
        <taxon>Alphanudivirus</taxon>
        <taxon>Alphanudivirus dromelanogasteris</taxon>
    </lineage>
</organism>
<keyword evidence="1" id="KW-0472">Membrane</keyword>
<dbReference type="EMBL" id="KP714101">
    <property type="protein sequence ID" value="AKH40324.1"/>
    <property type="molecule type" value="Genomic_DNA"/>
</dbReference>
<name>A0A0F7KMS0_9VIRU</name>
<protein>
    <submittedName>
        <fullName evidence="2">Putative gp33-like protein</fullName>
    </submittedName>
</protein>
<feature type="transmembrane region" description="Helical" evidence="1">
    <location>
        <begin position="25"/>
        <end position="42"/>
    </location>
</feature>